<evidence type="ECO:0000313" key="12">
    <source>
        <dbReference type="Proteomes" id="UP000636888"/>
    </source>
</evidence>
<keyword evidence="6 8" id="KW-0472">Membrane</keyword>
<name>A0A8J7J7E6_9BACT</name>
<sequence>MSPAHTPAAATGAKADAPAPAPVALPSGGTAADRISDRALASEAAGSAAQLRIALNLAWTLICGFLVMFLQAGFAMVETGFCRAKNASHTMAMNLMIYCIGLLAYWVCGYALQTGGLGGFPTLGGGSGLNCEVTVHLFGKAFGLFGAKGFFLGGPSLDPAVCVAFLFQAVFMNTAATIPTGAMTERLKFSAFVAYGFFMCGLLYPLFANWVWGGGWLSQLGANFNLGHGFVDFAGSSVVHLTGGVVALAGAKVLGPRLGKFNKDGSPNPIPGHHIPMAIVGTLILAFGWFGFTAGSTLAASDLRIGVVAVNTMLASAAGGFVAMLFMWVKYGKPDLTMSANGLLAGLVAVTAPCAFVTPFASVVIGSAAGVLCCISIIFVERTLRVDDPVGAISVHGLGGAWGAVALGLFADGSYGGGLNGVKGNVRGLFYGDGGQLAAQCVGVAIDVIFVFFAAYLFFRLLDRFIGMRVASDVEREGLDQHEIAVAAYPEFNLRQLPFGSGITPRPRQ</sequence>
<dbReference type="EMBL" id="JAEMHM010000007">
    <property type="protein sequence ID" value="MBJ6725111.1"/>
    <property type="molecule type" value="Genomic_DNA"/>
</dbReference>
<evidence type="ECO:0000256" key="1">
    <source>
        <dbReference type="ARBA" id="ARBA00004141"/>
    </source>
</evidence>
<feature type="transmembrane region" description="Helical" evidence="8">
    <location>
        <begin position="305"/>
        <end position="328"/>
    </location>
</feature>
<keyword evidence="5 8" id="KW-1133">Transmembrane helix</keyword>
<keyword evidence="3 8" id="KW-0813">Transport</keyword>
<proteinExistence type="inferred from homology"/>
<comment type="subcellular location">
    <subcellularLocation>
        <location evidence="8">Cell membrane</location>
        <topology evidence="8">Multi-pass membrane protein</topology>
    </subcellularLocation>
    <subcellularLocation>
        <location evidence="1">Membrane</location>
        <topology evidence="1">Multi-pass membrane protein</topology>
    </subcellularLocation>
</comment>
<evidence type="ECO:0000256" key="3">
    <source>
        <dbReference type="ARBA" id="ARBA00022448"/>
    </source>
</evidence>
<feature type="domain" description="Ammonium transporter AmtB-like" evidence="10">
    <location>
        <begin position="58"/>
        <end position="489"/>
    </location>
</feature>
<evidence type="ECO:0000256" key="5">
    <source>
        <dbReference type="ARBA" id="ARBA00022989"/>
    </source>
</evidence>
<feature type="transmembrane region" description="Helical" evidence="8">
    <location>
        <begin position="53"/>
        <end position="74"/>
    </location>
</feature>
<feature type="transmembrane region" description="Helical" evidence="8">
    <location>
        <begin position="150"/>
        <end position="171"/>
    </location>
</feature>
<dbReference type="InterPro" id="IPR024041">
    <property type="entry name" value="NH4_transpt_AmtB-like_dom"/>
</dbReference>
<feature type="transmembrane region" description="Helical" evidence="8">
    <location>
        <begin position="364"/>
        <end position="380"/>
    </location>
</feature>
<evidence type="ECO:0000259" key="10">
    <source>
        <dbReference type="Pfam" id="PF00909"/>
    </source>
</evidence>
<evidence type="ECO:0000256" key="2">
    <source>
        <dbReference type="ARBA" id="ARBA00005887"/>
    </source>
</evidence>
<feature type="region of interest" description="Disordered" evidence="9">
    <location>
        <begin position="1"/>
        <end position="21"/>
    </location>
</feature>
<evidence type="ECO:0000256" key="6">
    <source>
        <dbReference type="ARBA" id="ARBA00023136"/>
    </source>
</evidence>
<feature type="transmembrane region" description="Helical" evidence="8">
    <location>
        <begin position="192"/>
        <end position="213"/>
    </location>
</feature>
<keyword evidence="12" id="KW-1185">Reference proteome</keyword>
<comment type="similarity">
    <text evidence="2 8">Belongs to the ammonia transporter channel (TC 1.A.11.2) family.</text>
</comment>
<evidence type="ECO:0000256" key="4">
    <source>
        <dbReference type="ARBA" id="ARBA00022692"/>
    </source>
</evidence>
<dbReference type="AlphaFoldDB" id="A0A8J7J7E6"/>
<comment type="caution">
    <text evidence="11">The sequence shown here is derived from an EMBL/GenBank/DDBJ whole genome shotgun (WGS) entry which is preliminary data.</text>
</comment>
<keyword evidence="7 8" id="KW-0924">Ammonia transport</keyword>
<protein>
    <recommendedName>
        <fullName evidence="8">Ammonium transporter</fullName>
    </recommendedName>
</protein>
<dbReference type="RefSeq" id="WP_199384035.1">
    <property type="nucleotide sequence ID" value="NZ_JAEMHM010000007.1"/>
</dbReference>
<feature type="transmembrane region" description="Helical" evidence="8">
    <location>
        <begin position="437"/>
        <end position="459"/>
    </location>
</feature>
<dbReference type="Proteomes" id="UP000636888">
    <property type="component" value="Unassembled WGS sequence"/>
</dbReference>
<dbReference type="PANTHER" id="PTHR11730:SF6">
    <property type="entry name" value="AMMONIUM TRANSPORTER"/>
    <property type="match status" value="1"/>
</dbReference>
<keyword evidence="4 8" id="KW-0812">Transmembrane</keyword>
<reference evidence="11" key="1">
    <citation type="submission" date="2020-12" db="EMBL/GenBank/DDBJ databases">
        <title>Geomonas sp. Red875, isolated from river sediment.</title>
        <authorList>
            <person name="Xu Z."/>
            <person name="Zhang Z."/>
            <person name="Masuda Y."/>
            <person name="Itoh H."/>
            <person name="Senoo K."/>
        </authorList>
    </citation>
    <scope>NUCLEOTIDE SEQUENCE</scope>
    <source>
        <strain evidence="11">Red875</strain>
    </source>
</reference>
<dbReference type="GO" id="GO:0097272">
    <property type="term" value="P:ammonium homeostasis"/>
    <property type="evidence" value="ECO:0007669"/>
    <property type="project" value="TreeGrafter"/>
</dbReference>
<organism evidence="11 12">
    <name type="scientific">Geomesophilobacter sediminis</name>
    <dbReference type="NCBI Taxonomy" id="2798584"/>
    <lineage>
        <taxon>Bacteria</taxon>
        <taxon>Pseudomonadati</taxon>
        <taxon>Thermodesulfobacteriota</taxon>
        <taxon>Desulfuromonadia</taxon>
        <taxon>Geobacterales</taxon>
        <taxon>Geobacteraceae</taxon>
        <taxon>Geomesophilobacter</taxon>
    </lineage>
</organism>
<dbReference type="InterPro" id="IPR029020">
    <property type="entry name" value="Ammonium/urea_transptr"/>
</dbReference>
<gene>
    <name evidence="11" type="ORF">JFN93_10365</name>
</gene>
<feature type="transmembrane region" description="Helical" evidence="8">
    <location>
        <begin position="233"/>
        <end position="254"/>
    </location>
</feature>
<dbReference type="GO" id="GO:0005886">
    <property type="term" value="C:plasma membrane"/>
    <property type="evidence" value="ECO:0007669"/>
    <property type="project" value="UniProtKB-SubCell"/>
</dbReference>
<dbReference type="Pfam" id="PF00909">
    <property type="entry name" value="Ammonium_transp"/>
    <property type="match status" value="1"/>
</dbReference>
<feature type="transmembrane region" description="Helical" evidence="8">
    <location>
        <begin position="95"/>
        <end position="112"/>
    </location>
</feature>
<evidence type="ECO:0000256" key="9">
    <source>
        <dbReference type="SAM" id="MobiDB-lite"/>
    </source>
</evidence>
<dbReference type="PANTHER" id="PTHR11730">
    <property type="entry name" value="AMMONIUM TRANSPORTER"/>
    <property type="match status" value="1"/>
</dbReference>
<dbReference type="InterPro" id="IPR001905">
    <property type="entry name" value="Ammonium_transpt"/>
</dbReference>
<dbReference type="NCBIfam" id="TIGR00836">
    <property type="entry name" value="amt"/>
    <property type="match status" value="1"/>
</dbReference>
<accession>A0A8J7J7E6</accession>
<feature type="transmembrane region" description="Helical" evidence="8">
    <location>
        <begin position="275"/>
        <end position="299"/>
    </location>
</feature>
<dbReference type="Gene3D" id="1.10.3430.10">
    <property type="entry name" value="Ammonium transporter AmtB like domains"/>
    <property type="match status" value="1"/>
</dbReference>
<feature type="transmembrane region" description="Helical" evidence="8">
    <location>
        <begin position="340"/>
        <end position="358"/>
    </location>
</feature>
<dbReference type="GO" id="GO:0008519">
    <property type="term" value="F:ammonium channel activity"/>
    <property type="evidence" value="ECO:0007669"/>
    <property type="project" value="InterPro"/>
</dbReference>
<evidence type="ECO:0000256" key="8">
    <source>
        <dbReference type="RuleBase" id="RU362002"/>
    </source>
</evidence>
<evidence type="ECO:0000313" key="11">
    <source>
        <dbReference type="EMBL" id="MBJ6725111.1"/>
    </source>
</evidence>
<dbReference type="SUPFAM" id="SSF111352">
    <property type="entry name" value="Ammonium transporter"/>
    <property type="match status" value="1"/>
</dbReference>
<evidence type="ECO:0000256" key="7">
    <source>
        <dbReference type="ARBA" id="ARBA00023177"/>
    </source>
</evidence>
<feature type="transmembrane region" description="Helical" evidence="8">
    <location>
        <begin position="392"/>
        <end position="411"/>
    </location>
</feature>